<dbReference type="Gene3D" id="2.60.200.40">
    <property type="match status" value="1"/>
</dbReference>
<keyword evidence="10" id="KW-0594">Phospholipid biosynthesis</keyword>
<organism evidence="13 14">
    <name type="scientific">Formosa maritima</name>
    <dbReference type="NCBI Taxonomy" id="2592046"/>
    <lineage>
        <taxon>Bacteria</taxon>
        <taxon>Pseudomonadati</taxon>
        <taxon>Bacteroidota</taxon>
        <taxon>Flavobacteriia</taxon>
        <taxon>Flavobacteriales</taxon>
        <taxon>Flavobacteriaceae</taxon>
        <taxon>Formosa</taxon>
    </lineage>
</organism>
<dbReference type="SMART" id="SM00046">
    <property type="entry name" value="DAGKc"/>
    <property type="match status" value="1"/>
</dbReference>
<evidence type="ECO:0000256" key="1">
    <source>
        <dbReference type="ARBA" id="ARBA00001946"/>
    </source>
</evidence>
<dbReference type="GO" id="GO:0005886">
    <property type="term" value="C:plasma membrane"/>
    <property type="evidence" value="ECO:0007669"/>
    <property type="project" value="TreeGrafter"/>
</dbReference>
<keyword evidence="2" id="KW-0444">Lipid biosynthesis</keyword>
<proteinExistence type="predicted"/>
<evidence type="ECO:0000313" key="13">
    <source>
        <dbReference type="EMBL" id="TYA52202.1"/>
    </source>
</evidence>
<keyword evidence="4" id="KW-0479">Metal-binding</keyword>
<dbReference type="AlphaFoldDB" id="A0A5D0G2B5"/>
<protein>
    <submittedName>
        <fullName evidence="13">Diacylglycerol kinase family lipid kinase</fullName>
    </submittedName>
</protein>
<keyword evidence="5" id="KW-0547">Nucleotide-binding</keyword>
<dbReference type="InterPro" id="IPR045540">
    <property type="entry name" value="YegS/DAGK_C"/>
</dbReference>
<dbReference type="GO" id="GO:0046872">
    <property type="term" value="F:metal ion binding"/>
    <property type="evidence" value="ECO:0007669"/>
    <property type="project" value="UniProtKB-KW"/>
</dbReference>
<evidence type="ECO:0000256" key="7">
    <source>
        <dbReference type="ARBA" id="ARBA00022840"/>
    </source>
</evidence>
<dbReference type="NCBIfam" id="TIGR00147">
    <property type="entry name" value="YegS/Rv2252/BmrU family lipid kinase"/>
    <property type="match status" value="1"/>
</dbReference>
<name>A0A5D0G2B5_9FLAO</name>
<keyword evidence="11" id="KW-1208">Phospholipid metabolism</keyword>
<dbReference type="InterPro" id="IPR001206">
    <property type="entry name" value="Diacylglycerol_kinase_cat_dom"/>
</dbReference>
<keyword evidence="7" id="KW-0067">ATP-binding</keyword>
<evidence type="ECO:0000256" key="2">
    <source>
        <dbReference type="ARBA" id="ARBA00022516"/>
    </source>
</evidence>
<dbReference type="Proteomes" id="UP000324550">
    <property type="component" value="Unassembled WGS sequence"/>
</dbReference>
<dbReference type="Gene3D" id="3.40.50.10330">
    <property type="entry name" value="Probable inorganic polyphosphate/atp-NAD kinase, domain 1"/>
    <property type="match status" value="1"/>
</dbReference>
<dbReference type="GO" id="GO:0016301">
    <property type="term" value="F:kinase activity"/>
    <property type="evidence" value="ECO:0007669"/>
    <property type="project" value="UniProtKB-KW"/>
</dbReference>
<keyword evidence="14" id="KW-1185">Reference proteome</keyword>
<feature type="domain" description="DAGKc" evidence="12">
    <location>
        <begin position="2"/>
        <end position="138"/>
    </location>
</feature>
<dbReference type="OrthoDB" id="9786026at2"/>
<dbReference type="InterPro" id="IPR016064">
    <property type="entry name" value="NAD/diacylglycerol_kinase_sf"/>
</dbReference>
<sequence>MTNNNLWFVIINPTSGNGASKKKWPEIERLLKTYKFEFEFMFTEHENHSIYLVQNAINQGFINIICIGGDGTLHNVVNGIMLQNVVPSNLINVGVIPIGTGNDWVKTHGITNHFENAIITIKNGALKTQDVGKIIIENKFKTPMYFINLAGIGFDGFVVSKVNKYKHLGAIAYLSGALLGLFSFKNFHSKVCVNSSIIESKTLMILIGICQYSGGGMQLTKTPNPFDGLLDISIVKNIGKIDILKNVVNLFNGKITNHKKVVKYKCKSIKVEITDSSKPFIQADGELLGTGNLEISIVPKAFSFYC</sequence>
<dbReference type="InterPro" id="IPR017438">
    <property type="entry name" value="ATP-NAD_kinase_N"/>
</dbReference>
<dbReference type="RefSeq" id="WP_148456997.1">
    <property type="nucleotide sequence ID" value="NZ_VSFC01000062.1"/>
</dbReference>
<comment type="caution">
    <text evidence="13">The sequence shown here is derived from an EMBL/GenBank/DDBJ whole genome shotgun (WGS) entry which is preliminary data.</text>
</comment>
<evidence type="ECO:0000256" key="4">
    <source>
        <dbReference type="ARBA" id="ARBA00022723"/>
    </source>
</evidence>
<dbReference type="PROSITE" id="PS50146">
    <property type="entry name" value="DAGK"/>
    <property type="match status" value="1"/>
</dbReference>
<dbReference type="GO" id="GO:0008654">
    <property type="term" value="P:phospholipid biosynthetic process"/>
    <property type="evidence" value="ECO:0007669"/>
    <property type="project" value="UniProtKB-KW"/>
</dbReference>
<keyword evidence="3" id="KW-0808">Transferase</keyword>
<evidence type="ECO:0000256" key="6">
    <source>
        <dbReference type="ARBA" id="ARBA00022777"/>
    </source>
</evidence>
<dbReference type="SUPFAM" id="SSF111331">
    <property type="entry name" value="NAD kinase/diacylglycerol kinase-like"/>
    <property type="match status" value="1"/>
</dbReference>
<evidence type="ECO:0000313" key="14">
    <source>
        <dbReference type="Proteomes" id="UP000324550"/>
    </source>
</evidence>
<evidence type="ECO:0000256" key="10">
    <source>
        <dbReference type="ARBA" id="ARBA00023209"/>
    </source>
</evidence>
<evidence type="ECO:0000256" key="8">
    <source>
        <dbReference type="ARBA" id="ARBA00022842"/>
    </source>
</evidence>
<keyword evidence="6 13" id="KW-0418">Kinase</keyword>
<dbReference type="InterPro" id="IPR050187">
    <property type="entry name" value="Lipid_Phosphate_FormReg"/>
</dbReference>
<dbReference type="Pfam" id="PF19279">
    <property type="entry name" value="YegS_C"/>
    <property type="match status" value="1"/>
</dbReference>
<evidence type="ECO:0000256" key="11">
    <source>
        <dbReference type="ARBA" id="ARBA00023264"/>
    </source>
</evidence>
<evidence type="ECO:0000256" key="5">
    <source>
        <dbReference type="ARBA" id="ARBA00022741"/>
    </source>
</evidence>
<dbReference type="GO" id="GO:0005524">
    <property type="term" value="F:ATP binding"/>
    <property type="evidence" value="ECO:0007669"/>
    <property type="project" value="UniProtKB-KW"/>
</dbReference>
<gene>
    <name evidence="13" type="ORF">FVF61_12715</name>
</gene>
<comment type="cofactor">
    <cofactor evidence="1">
        <name>Mg(2+)</name>
        <dbReference type="ChEBI" id="CHEBI:18420"/>
    </cofactor>
</comment>
<keyword evidence="9" id="KW-0443">Lipid metabolism</keyword>
<evidence type="ECO:0000256" key="9">
    <source>
        <dbReference type="ARBA" id="ARBA00023098"/>
    </source>
</evidence>
<keyword evidence="8" id="KW-0460">Magnesium</keyword>
<dbReference type="PANTHER" id="PTHR12358">
    <property type="entry name" value="SPHINGOSINE KINASE"/>
    <property type="match status" value="1"/>
</dbReference>
<evidence type="ECO:0000256" key="3">
    <source>
        <dbReference type="ARBA" id="ARBA00022679"/>
    </source>
</evidence>
<dbReference type="Pfam" id="PF00781">
    <property type="entry name" value="DAGK_cat"/>
    <property type="match status" value="1"/>
</dbReference>
<reference evidence="13 14" key="1">
    <citation type="submission" date="2019-08" db="EMBL/GenBank/DDBJ databases">
        <title>Formosa sediminis sp. nov., isolated from marine sediment.</title>
        <authorList>
            <person name="Cao W.R."/>
        </authorList>
    </citation>
    <scope>NUCLEOTIDE SEQUENCE [LARGE SCALE GENOMIC DNA]</scope>
    <source>
        <strain evidence="13 14">1494</strain>
    </source>
</reference>
<accession>A0A5D0G2B5</accession>
<dbReference type="EMBL" id="VSFC01000062">
    <property type="protein sequence ID" value="TYA52202.1"/>
    <property type="molecule type" value="Genomic_DNA"/>
</dbReference>
<dbReference type="InterPro" id="IPR005218">
    <property type="entry name" value="Diacylglycerol/lipid_kinase"/>
</dbReference>
<dbReference type="PANTHER" id="PTHR12358:SF106">
    <property type="entry name" value="LIPID KINASE YEGS"/>
    <property type="match status" value="1"/>
</dbReference>
<evidence type="ECO:0000259" key="12">
    <source>
        <dbReference type="PROSITE" id="PS50146"/>
    </source>
</evidence>